<keyword evidence="1" id="KW-0812">Transmembrane</keyword>
<protein>
    <submittedName>
        <fullName evidence="2">Uncharacterized protein</fullName>
    </submittedName>
</protein>
<keyword evidence="1" id="KW-1133">Transmembrane helix</keyword>
<sequence length="61" mass="6571">MSRVVHLVAALVLGTALYAPAGIADPLLDIVRVVVVPALTITGVVLWKQAQLRSLIRRIRS</sequence>
<comment type="caution">
    <text evidence="2">The sequence shown here is derived from an EMBL/GenBank/DDBJ whole genome shotgun (WGS) entry which is preliminary data.</text>
</comment>
<evidence type="ECO:0000313" key="3">
    <source>
        <dbReference type="Proteomes" id="UP001464923"/>
    </source>
</evidence>
<organism evidence="2 3">
    <name type="scientific">Pseudonocardia tropica</name>
    <dbReference type="NCBI Taxonomy" id="681289"/>
    <lineage>
        <taxon>Bacteria</taxon>
        <taxon>Bacillati</taxon>
        <taxon>Actinomycetota</taxon>
        <taxon>Actinomycetes</taxon>
        <taxon>Pseudonocardiales</taxon>
        <taxon>Pseudonocardiaceae</taxon>
        <taxon>Pseudonocardia</taxon>
    </lineage>
</organism>
<feature type="transmembrane region" description="Helical" evidence="1">
    <location>
        <begin position="31"/>
        <end position="50"/>
    </location>
</feature>
<dbReference type="EMBL" id="JBEDNP010000003">
    <property type="protein sequence ID" value="MEQ3538285.1"/>
    <property type="molecule type" value="Genomic_DNA"/>
</dbReference>
<evidence type="ECO:0000313" key="2">
    <source>
        <dbReference type="EMBL" id="MEQ3538285.1"/>
    </source>
</evidence>
<dbReference type="Proteomes" id="UP001464923">
    <property type="component" value="Unassembled WGS sequence"/>
</dbReference>
<proteinExistence type="predicted"/>
<evidence type="ECO:0000256" key="1">
    <source>
        <dbReference type="SAM" id="Phobius"/>
    </source>
</evidence>
<keyword evidence="3" id="KW-1185">Reference proteome</keyword>
<accession>A0ABV1JQR7</accession>
<gene>
    <name evidence="2" type="ORF">WHI96_05600</name>
</gene>
<reference evidence="2 3" key="1">
    <citation type="submission" date="2024-03" db="EMBL/GenBank/DDBJ databases">
        <title>Draft genome sequence of Pseudonocardia tropica JCM 19149.</title>
        <authorList>
            <person name="Butdee W."/>
            <person name="Duangmal K."/>
        </authorList>
    </citation>
    <scope>NUCLEOTIDE SEQUENCE [LARGE SCALE GENOMIC DNA]</scope>
    <source>
        <strain evidence="2 3">JCM 19149</strain>
    </source>
</reference>
<name>A0ABV1JQR7_9PSEU</name>
<keyword evidence="1" id="KW-0472">Membrane</keyword>